<dbReference type="GO" id="GO:0051301">
    <property type="term" value="P:cell division"/>
    <property type="evidence" value="ECO:0007669"/>
    <property type="project" value="UniProtKB-KW"/>
</dbReference>
<proteinExistence type="inferred from homology"/>
<keyword evidence="3 9" id="KW-0963">Cytoplasm</keyword>
<evidence type="ECO:0000256" key="10">
    <source>
        <dbReference type="RuleBase" id="RU003664"/>
    </source>
</evidence>
<dbReference type="GO" id="GO:0005737">
    <property type="term" value="C:cytoplasm"/>
    <property type="evidence" value="ECO:0007669"/>
    <property type="project" value="UniProtKB-SubCell"/>
</dbReference>
<dbReference type="PROSITE" id="PS01011">
    <property type="entry name" value="FOLYLPOLYGLU_SYNT_1"/>
    <property type="match status" value="1"/>
</dbReference>
<dbReference type="InterPro" id="IPR036565">
    <property type="entry name" value="Mur-like_cat_sf"/>
</dbReference>
<dbReference type="PANTHER" id="PTHR43692:SF1">
    <property type="entry name" value="UDP-N-ACETYLMURAMOYLALANINE--D-GLUTAMATE LIGASE"/>
    <property type="match status" value="1"/>
</dbReference>
<feature type="binding site" evidence="9">
    <location>
        <begin position="117"/>
        <end position="123"/>
    </location>
    <ligand>
        <name>ATP</name>
        <dbReference type="ChEBI" id="CHEBI:30616"/>
    </ligand>
</feature>
<dbReference type="EC" id="6.3.2.9" evidence="9 10"/>
<dbReference type="SUPFAM" id="SSF53623">
    <property type="entry name" value="MurD-like peptide ligases, catalytic domain"/>
    <property type="match status" value="1"/>
</dbReference>
<feature type="domain" description="Mur ligase central" evidence="12">
    <location>
        <begin position="115"/>
        <end position="297"/>
    </location>
</feature>
<keyword evidence="9 10" id="KW-0573">Peptidoglycan synthesis</keyword>
<evidence type="ECO:0000256" key="7">
    <source>
        <dbReference type="ARBA" id="ARBA00022840"/>
    </source>
</evidence>
<evidence type="ECO:0000256" key="4">
    <source>
        <dbReference type="ARBA" id="ARBA00022598"/>
    </source>
</evidence>
<name>A0AB38A553_9ACTN</name>
<dbReference type="GO" id="GO:0008764">
    <property type="term" value="F:UDP-N-acetylmuramoylalanine-D-glutamate ligase activity"/>
    <property type="evidence" value="ECO:0007669"/>
    <property type="project" value="UniProtKB-UniRule"/>
</dbReference>
<evidence type="ECO:0000256" key="1">
    <source>
        <dbReference type="ARBA" id="ARBA00004496"/>
    </source>
</evidence>
<dbReference type="EMBL" id="FNSH01000001">
    <property type="protein sequence ID" value="SEB47214.1"/>
    <property type="molecule type" value="Genomic_DNA"/>
</dbReference>
<dbReference type="GO" id="GO:0009252">
    <property type="term" value="P:peptidoglycan biosynthetic process"/>
    <property type="evidence" value="ECO:0007669"/>
    <property type="project" value="UniProtKB-UniRule"/>
</dbReference>
<evidence type="ECO:0000256" key="5">
    <source>
        <dbReference type="ARBA" id="ARBA00022618"/>
    </source>
</evidence>
<keyword evidence="8 9" id="KW-0131">Cell cycle</keyword>
<dbReference type="AlphaFoldDB" id="A0AB38A553"/>
<comment type="subcellular location">
    <subcellularLocation>
        <location evidence="1 9 10">Cytoplasm</location>
    </subcellularLocation>
</comment>
<comment type="similarity">
    <text evidence="9">Belongs to the MurCDEF family.</text>
</comment>
<dbReference type="Gene3D" id="3.40.50.720">
    <property type="entry name" value="NAD(P)-binding Rossmann-like Domain"/>
    <property type="match status" value="1"/>
</dbReference>
<evidence type="ECO:0000259" key="12">
    <source>
        <dbReference type="Pfam" id="PF08245"/>
    </source>
</evidence>
<dbReference type="GO" id="GO:0071555">
    <property type="term" value="P:cell wall organization"/>
    <property type="evidence" value="ECO:0007669"/>
    <property type="project" value="UniProtKB-KW"/>
</dbReference>
<comment type="pathway">
    <text evidence="2 9 10">Cell wall biogenesis; peptidoglycan biosynthesis.</text>
</comment>
<accession>A0AB38A553</accession>
<evidence type="ECO:0000256" key="2">
    <source>
        <dbReference type="ARBA" id="ARBA00004752"/>
    </source>
</evidence>
<dbReference type="Gene3D" id="3.40.1190.10">
    <property type="entry name" value="Mur-like, catalytic domain"/>
    <property type="match status" value="1"/>
</dbReference>
<dbReference type="Proteomes" id="UP000183687">
    <property type="component" value="Unassembled WGS sequence"/>
</dbReference>
<protein>
    <recommendedName>
        <fullName evidence="9 10">UDP-N-acetylmuramoylalanine--D-glutamate ligase</fullName>
        <ecNumber evidence="9 10">6.3.2.9</ecNumber>
    </recommendedName>
    <alternativeName>
        <fullName evidence="9">D-glutamic acid-adding enzyme</fullName>
    </alternativeName>
    <alternativeName>
        <fullName evidence="9">UDP-N-acetylmuramoyl-L-alanyl-D-glutamate synthetase</fullName>
    </alternativeName>
</protein>
<dbReference type="Pfam" id="PF08245">
    <property type="entry name" value="Mur_ligase_M"/>
    <property type="match status" value="1"/>
</dbReference>
<keyword evidence="7 9" id="KW-0067">ATP-binding</keyword>
<sequence length="468" mass="49294">MAVWNLGNVLVLGLGKTGFAVCDYLLTLDPSRVSSITLYGGASSTASEKTAQLEAYGVRVVVGCDSVEGSYDVAISSPGISEFCDFFLSAQNHSSQIMGEPEFAFRESPAKWIGITGTNGKTTTTTLTCTMLQQAGLAAQAVGNIGTLSISCVPSRQKDEWFVAELSSFQLAGSSTLHPRVAVLLNITPDHLAWHRSLDNYSAAKERIFANLGPNDLAIVSSDDNLKDLVQRLAARKIRTCVVSSSADPQTPSAAFVRNNLLVVRLDGTEVELISVDELLLKGAHNIQNALASAAAALEVGAAASSIAQTLASFSPLPHRIETVGQLNGVTFINDSKATNPDAALKALSAFPPQTIVLMAGGHDKGTNLASFCQAALTSCKAVVCFGQAGERFQSALAAAAVAAHMPTTPKLVRAEHLADALERACELAGPQDTVLLSPACSSFDEFSGYEERGCVFKQLVATKIQER</sequence>
<dbReference type="InterPro" id="IPR005762">
    <property type="entry name" value="MurD"/>
</dbReference>
<evidence type="ECO:0000313" key="13">
    <source>
        <dbReference type="EMBL" id="SEB47214.1"/>
    </source>
</evidence>
<keyword evidence="9 10" id="KW-0961">Cell wall biogenesis/degradation</keyword>
<dbReference type="HAMAP" id="MF_00639">
    <property type="entry name" value="MurD"/>
    <property type="match status" value="1"/>
</dbReference>
<comment type="catalytic activity">
    <reaction evidence="9 10">
        <text>UDP-N-acetyl-alpha-D-muramoyl-L-alanine + D-glutamate + ATP = UDP-N-acetyl-alpha-D-muramoyl-L-alanyl-D-glutamate + ADP + phosphate + H(+)</text>
        <dbReference type="Rhea" id="RHEA:16429"/>
        <dbReference type="ChEBI" id="CHEBI:15378"/>
        <dbReference type="ChEBI" id="CHEBI:29986"/>
        <dbReference type="ChEBI" id="CHEBI:30616"/>
        <dbReference type="ChEBI" id="CHEBI:43474"/>
        <dbReference type="ChEBI" id="CHEBI:83898"/>
        <dbReference type="ChEBI" id="CHEBI:83900"/>
        <dbReference type="ChEBI" id="CHEBI:456216"/>
        <dbReference type="EC" id="6.3.2.9"/>
    </reaction>
</comment>
<dbReference type="Pfam" id="PF02875">
    <property type="entry name" value="Mur_ligase_C"/>
    <property type="match status" value="1"/>
</dbReference>
<dbReference type="Gene3D" id="3.90.190.20">
    <property type="entry name" value="Mur ligase, C-terminal domain"/>
    <property type="match status" value="1"/>
</dbReference>
<dbReference type="InterPro" id="IPR036615">
    <property type="entry name" value="Mur_ligase_C_dom_sf"/>
</dbReference>
<dbReference type="InterPro" id="IPR004101">
    <property type="entry name" value="Mur_ligase_C"/>
</dbReference>
<dbReference type="GO" id="GO:0004326">
    <property type="term" value="F:tetrahydrofolylpolyglutamate synthase activity"/>
    <property type="evidence" value="ECO:0007669"/>
    <property type="project" value="InterPro"/>
</dbReference>
<dbReference type="RefSeq" id="WP_002563488.1">
    <property type="nucleotide sequence ID" value="NZ_CALJSN010000006.1"/>
</dbReference>
<dbReference type="GO" id="GO:0008360">
    <property type="term" value="P:regulation of cell shape"/>
    <property type="evidence" value="ECO:0007669"/>
    <property type="project" value="UniProtKB-KW"/>
</dbReference>
<keyword evidence="6 9" id="KW-0547">Nucleotide-binding</keyword>
<keyword evidence="4 9" id="KW-0436">Ligase</keyword>
<gene>
    <name evidence="9" type="primary">murD</name>
    <name evidence="13" type="ORF">SAMN04489746_0333</name>
</gene>
<evidence type="ECO:0000313" key="14">
    <source>
        <dbReference type="Proteomes" id="UP000183687"/>
    </source>
</evidence>
<dbReference type="GO" id="GO:0005524">
    <property type="term" value="F:ATP binding"/>
    <property type="evidence" value="ECO:0007669"/>
    <property type="project" value="UniProtKB-UniRule"/>
</dbReference>
<keyword evidence="9 10" id="KW-0133">Cell shape</keyword>
<dbReference type="InterPro" id="IPR013221">
    <property type="entry name" value="Mur_ligase_cen"/>
</dbReference>
<evidence type="ECO:0000256" key="8">
    <source>
        <dbReference type="ARBA" id="ARBA00023306"/>
    </source>
</evidence>
<comment type="function">
    <text evidence="9 10">Cell wall formation. Catalyzes the addition of glutamate to the nucleotide precursor UDP-N-acetylmuramoyl-L-alanine (UMA).</text>
</comment>
<feature type="domain" description="Mur ligase C-terminal" evidence="11">
    <location>
        <begin position="319"/>
        <end position="441"/>
    </location>
</feature>
<evidence type="ECO:0000256" key="3">
    <source>
        <dbReference type="ARBA" id="ARBA00022490"/>
    </source>
</evidence>
<dbReference type="InterPro" id="IPR018109">
    <property type="entry name" value="Folylpolyglutamate_synth_CS"/>
</dbReference>
<evidence type="ECO:0000256" key="6">
    <source>
        <dbReference type="ARBA" id="ARBA00022741"/>
    </source>
</evidence>
<evidence type="ECO:0000256" key="9">
    <source>
        <dbReference type="HAMAP-Rule" id="MF_00639"/>
    </source>
</evidence>
<reference evidence="13 14" key="1">
    <citation type="submission" date="2016-10" db="EMBL/GenBank/DDBJ databases">
        <authorList>
            <person name="Varghese N."/>
            <person name="Submissions S."/>
        </authorList>
    </citation>
    <scope>NUCLEOTIDE SEQUENCE [LARGE SCALE GENOMIC DNA]</scope>
    <source>
        <strain evidence="13 14">DSM 20586</strain>
    </source>
</reference>
<dbReference type="SUPFAM" id="SSF53244">
    <property type="entry name" value="MurD-like peptide ligases, peptide-binding domain"/>
    <property type="match status" value="1"/>
</dbReference>
<organism evidence="13 14">
    <name type="scientific">Atopobium minutum</name>
    <dbReference type="NCBI Taxonomy" id="1381"/>
    <lineage>
        <taxon>Bacteria</taxon>
        <taxon>Bacillati</taxon>
        <taxon>Actinomycetota</taxon>
        <taxon>Coriobacteriia</taxon>
        <taxon>Coriobacteriales</taxon>
        <taxon>Atopobiaceae</taxon>
        <taxon>Atopobium</taxon>
    </lineage>
</organism>
<comment type="caution">
    <text evidence="13">The sequence shown here is derived from an EMBL/GenBank/DDBJ whole genome shotgun (WGS) entry which is preliminary data.</text>
</comment>
<evidence type="ECO:0000259" key="11">
    <source>
        <dbReference type="Pfam" id="PF02875"/>
    </source>
</evidence>
<dbReference type="PANTHER" id="PTHR43692">
    <property type="entry name" value="UDP-N-ACETYLMURAMOYLALANINE--D-GLUTAMATE LIGASE"/>
    <property type="match status" value="1"/>
</dbReference>
<dbReference type="NCBIfam" id="TIGR01087">
    <property type="entry name" value="murD"/>
    <property type="match status" value="1"/>
</dbReference>
<keyword evidence="5 9" id="KW-0132">Cell division</keyword>